<protein>
    <submittedName>
        <fullName evidence="3">VTT domain-containing protein</fullName>
    </submittedName>
</protein>
<feature type="domain" description="VTT" evidence="2">
    <location>
        <begin position="96"/>
        <end position="209"/>
    </location>
</feature>
<keyword evidence="1" id="KW-0812">Transmembrane</keyword>
<reference evidence="3 4" key="1">
    <citation type="submission" date="2019-09" db="EMBL/GenBank/DDBJ databases">
        <title>Genomes of family Cryomorphaceae.</title>
        <authorList>
            <person name="Bowman J.P."/>
        </authorList>
    </citation>
    <scope>NUCLEOTIDE SEQUENCE [LARGE SCALE GENOMIC DNA]</scope>
    <source>
        <strain evidence="3 4">LMG 25704</strain>
    </source>
</reference>
<comment type="caution">
    <text evidence="3">The sequence shown here is derived from an EMBL/GenBank/DDBJ whole genome shotgun (WGS) entry which is preliminary data.</text>
</comment>
<dbReference type="OrthoDB" id="1118259at2"/>
<accession>A0A6N6RD85</accession>
<proteinExistence type="predicted"/>
<keyword evidence="1" id="KW-1133">Transmembrane helix</keyword>
<keyword evidence="4" id="KW-1185">Reference proteome</keyword>
<evidence type="ECO:0000313" key="4">
    <source>
        <dbReference type="Proteomes" id="UP000468650"/>
    </source>
</evidence>
<feature type="transmembrane region" description="Helical" evidence="1">
    <location>
        <begin position="190"/>
        <end position="210"/>
    </location>
</feature>
<gene>
    <name evidence="3" type="ORF">F8C67_13230</name>
</gene>
<sequence length="215" mass="24430">MHGETTLVHKMSPIKRFWNRQIKIHRYFKISGGYRFMGQNLFRLLLFLVAFGVGAWLINKYVFSFAALSDSITQHYSPVIVVLWLFASEVILGVLPPEAFIIWAESFSQPYLMLFILASVSYLGGFISFLIGTRINKMPRIEAWIHNKFADWIAQIKKFGGLIIAVAALTPLPYPLVSMIAGLSGVKSGIYLRVALIRFVRFFIYAMVLWKATGA</sequence>
<keyword evidence="1" id="KW-0472">Membrane</keyword>
<dbReference type="Proteomes" id="UP000468650">
    <property type="component" value="Unassembled WGS sequence"/>
</dbReference>
<organism evidence="3 4">
    <name type="scientific">Phaeocystidibacter luteus</name>
    <dbReference type="NCBI Taxonomy" id="911197"/>
    <lineage>
        <taxon>Bacteria</taxon>
        <taxon>Pseudomonadati</taxon>
        <taxon>Bacteroidota</taxon>
        <taxon>Flavobacteriia</taxon>
        <taxon>Flavobacteriales</taxon>
        <taxon>Phaeocystidibacteraceae</taxon>
        <taxon>Phaeocystidibacter</taxon>
    </lineage>
</organism>
<name>A0A6N6RD85_9FLAO</name>
<dbReference type="AlphaFoldDB" id="A0A6N6RD85"/>
<feature type="transmembrane region" description="Helical" evidence="1">
    <location>
        <begin position="162"/>
        <end position="184"/>
    </location>
</feature>
<dbReference type="Pfam" id="PF09335">
    <property type="entry name" value="VTT_dom"/>
    <property type="match status" value="1"/>
</dbReference>
<evidence type="ECO:0000259" key="2">
    <source>
        <dbReference type="Pfam" id="PF09335"/>
    </source>
</evidence>
<evidence type="ECO:0000256" key="1">
    <source>
        <dbReference type="SAM" id="Phobius"/>
    </source>
</evidence>
<evidence type="ECO:0000313" key="3">
    <source>
        <dbReference type="EMBL" id="KAB2806825.1"/>
    </source>
</evidence>
<dbReference type="InterPro" id="IPR032816">
    <property type="entry name" value="VTT_dom"/>
</dbReference>
<feature type="transmembrane region" description="Helical" evidence="1">
    <location>
        <begin position="79"/>
        <end position="104"/>
    </location>
</feature>
<dbReference type="EMBL" id="WBVO01000013">
    <property type="protein sequence ID" value="KAB2806825.1"/>
    <property type="molecule type" value="Genomic_DNA"/>
</dbReference>
<feature type="transmembrane region" description="Helical" evidence="1">
    <location>
        <begin position="41"/>
        <end position="58"/>
    </location>
</feature>
<feature type="transmembrane region" description="Helical" evidence="1">
    <location>
        <begin position="110"/>
        <end position="131"/>
    </location>
</feature>